<dbReference type="GO" id="GO:0016787">
    <property type="term" value="F:hydrolase activity"/>
    <property type="evidence" value="ECO:0007669"/>
    <property type="project" value="UniProtKB-KW"/>
</dbReference>
<keyword evidence="2 4" id="KW-0378">Hydrolase</keyword>
<dbReference type="InterPro" id="IPR026891">
    <property type="entry name" value="Fn3-like"/>
</dbReference>
<dbReference type="InterPro" id="IPR017853">
    <property type="entry name" value="GH"/>
</dbReference>
<dbReference type="Gene3D" id="2.60.120.260">
    <property type="entry name" value="Galactose-binding domain-like"/>
    <property type="match status" value="1"/>
</dbReference>
<comment type="caution">
    <text evidence="4">The sequence shown here is derived from an EMBL/GenBank/DDBJ whole genome shotgun (WGS) entry which is preliminary data.</text>
</comment>
<name>A0ABV1ESG9_9FIRM</name>
<proteinExistence type="inferred from homology"/>
<dbReference type="PRINTS" id="PR00133">
    <property type="entry name" value="GLHYDRLASE3"/>
</dbReference>
<dbReference type="EMBL" id="JBBMFT010000030">
    <property type="protein sequence ID" value="MEQ2457547.1"/>
    <property type="molecule type" value="Genomic_DNA"/>
</dbReference>
<dbReference type="InterPro" id="IPR002772">
    <property type="entry name" value="Glyco_hydro_3_C"/>
</dbReference>
<dbReference type="InterPro" id="IPR008979">
    <property type="entry name" value="Galactose-bd-like_sf"/>
</dbReference>
<dbReference type="Pfam" id="PF01915">
    <property type="entry name" value="Glyco_hydro_3_C"/>
    <property type="match status" value="1"/>
</dbReference>
<dbReference type="RefSeq" id="WP_349141428.1">
    <property type="nucleotide sequence ID" value="NZ_JBBMFT010000030.1"/>
</dbReference>
<feature type="non-terminal residue" evidence="4">
    <location>
        <position position="1"/>
    </location>
</feature>
<dbReference type="InterPro" id="IPR005084">
    <property type="entry name" value="CBM6"/>
</dbReference>
<dbReference type="Gene3D" id="2.60.40.10">
    <property type="entry name" value="Immunoglobulins"/>
    <property type="match status" value="1"/>
</dbReference>
<dbReference type="SMART" id="SM01217">
    <property type="entry name" value="Fn3_like"/>
    <property type="match status" value="1"/>
</dbReference>
<dbReference type="InterPro" id="IPR036962">
    <property type="entry name" value="Glyco_hydro_3_N_sf"/>
</dbReference>
<evidence type="ECO:0000313" key="5">
    <source>
        <dbReference type="Proteomes" id="UP001440599"/>
    </source>
</evidence>
<comment type="similarity">
    <text evidence="1">Belongs to the glycosyl hydrolase 3 family.</text>
</comment>
<dbReference type="SUPFAM" id="SSF51445">
    <property type="entry name" value="(Trans)glycosidases"/>
    <property type="match status" value="1"/>
</dbReference>
<evidence type="ECO:0000256" key="1">
    <source>
        <dbReference type="ARBA" id="ARBA00005336"/>
    </source>
</evidence>
<dbReference type="InterPro" id="IPR036881">
    <property type="entry name" value="Glyco_hydro_3_C_sf"/>
</dbReference>
<dbReference type="Pfam" id="PF14310">
    <property type="entry name" value="Fn3-like"/>
    <property type="match status" value="1"/>
</dbReference>
<dbReference type="Gene3D" id="3.40.50.1700">
    <property type="entry name" value="Glycoside hydrolase family 3 C-terminal domain"/>
    <property type="match status" value="2"/>
</dbReference>
<dbReference type="SUPFAM" id="SSF52279">
    <property type="entry name" value="Beta-D-glucan exohydrolase, C-terminal domain"/>
    <property type="match status" value="1"/>
</dbReference>
<keyword evidence="5" id="KW-1185">Reference proteome</keyword>
<dbReference type="PROSITE" id="PS51175">
    <property type="entry name" value="CBM6"/>
    <property type="match status" value="1"/>
</dbReference>
<sequence length="792" mass="86235">FLNMGNGPMGIANTPATSSVGGNHTSFGSGLILAATWNEDLVEEAGVVMGEECLAKDVALFEAPAFNINRDLAGGRTFEYYSEDPYLTARTAVPYVKGVQSQNVAANIKHFMANNQERNRNNYSSNVTERAMHEIYLPAFEAAVEEADAWSLMTAANRTNGTYTSDNRYLLTNLLRYDWGFTGVALTDWCRTRTTTIAAKAGLDLSMPGSTTSEYHYSKILAEVEAGNLPESVVSQASENIIRLLYRTGVMGDVEQGEGSINTPEHSDVERRVGEEGIVLLKNEAVDGKTVLPIDKESVDSIAVLGMHSTRYYVPGYGGSGATNPPYEISYLQGIQTALDGTDVTLNVPESEYDYNPNNSGKYSPEQLQASIDAAVEAAKQSDVAVIVAGLTNGWPYAGSPNQDTENFDRDNLDFPADQLQLIQAVAAANPNTVVIVTGSVVELDDFVDDVPALFQAFYPGQEQGNAMANLLFGDVNPSGRLPHSIPVNYEDTCAYQTKDAANQNITYSEDVYVGYRWHNLDDKADALYPFGYGLSYTTFEYSNAKVSSPTMDPEGTVTVSVDVTNTGTVAGKEVVQLYINDEASTIDRPVRELKGFEKIELQPDETKTVSFTLDKSDLSYWDDEVHSWMAEAGTFNAQFCRSSSEVITQVAFELTENTQPDERYQVVQAEESMSENSGTSVGTEGENWTGSGYVTFEGQGSTGTFTVNADQAGKYSLIFKYSQPNAGNAQSTVEVNGEKIGIIYGQPTCYVQNGAQVKDIWNYDSIDVQLQAGENTVKLTSDVMGFDLDSI</sequence>
<dbReference type="PANTHER" id="PTHR42715">
    <property type="entry name" value="BETA-GLUCOSIDASE"/>
    <property type="match status" value="1"/>
</dbReference>
<reference evidence="4 5" key="1">
    <citation type="submission" date="2024-03" db="EMBL/GenBank/DDBJ databases">
        <title>Human intestinal bacterial collection.</title>
        <authorList>
            <person name="Pauvert C."/>
            <person name="Hitch T.C.A."/>
            <person name="Clavel T."/>
        </authorList>
    </citation>
    <scope>NUCLEOTIDE SEQUENCE [LARGE SCALE GENOMIC DNA]</scope>
    <source>
        <strain evidence="4 5">CLA-AP-H34</strain>
    </source>
</reference>
<dbReference type="PANTHER" id="PTHR42715:SF10">
    <property type="entry name" value="BETA-GLUCOSIDASE"/>
    <property type="match status" value="1"/>
</dbReference>
<feature type="non-terminal residue" evidence="4">
    <location>
        <position position="792"/>
    </location>
</feature>
<dbReference type="Proteomes" id="UP001440599">
    <property type="component" value="Unassembled WGS sequence"/>
</dbReference>
<evidence type="ECO:0000256" key="2">
    <source>
        <dbReference type="ARBA" id="ARBA00022801"/>
    </source>
</evidence>
<dbReference type="Pfam" id="PF16990">
    <property type="entry name" value="CBM_35"/>
    <property type="match status" value="1"/>
</dbReference>
<dbReference type="InterPro" id="IPR001764">
    <property type="entry name" value="Glyco_hydro_3_N"/>
</dbReference>
<protein>
    <submittedName>
        <fullName evidence="4">Glycoside hydrolase family 3 C-terminal domain-containing protein</fullName>
    </submittedName>
</protein>
<dbReference type="SUPFAM" id="SSF49785">
    <property type="entry name" value="Galactose-binding domain-like"/>
    <property type="match status" value="1"/>
</dbReference>
<evidence type="ECO:0000259" key="3">
    <source>
        <dbReference type="PROSITE" id="PS51175"/>
    </source>
</evidence>
<dbReference type="Gene3D" id="3.20.20.300">
    <property type="entry name" value="Glycoside hydrolase, family 3, N-terminal domain"/>
    <property type="match status" value="2"/>
</dbReference>
<dbReference type="Pfam" id="PF00933">
    <property type="entry name" value="Glyco_hydro_3"/>
    <property type="match status" value="1"/>
</dbReference>
<dbReference type="InterPro" id="IPR050288">
    <property type="entry name" value="Cellulose_deg_GH3"/>
</dbReference>
<accession>A0ABV1ESG9</accession>
<dbReference type="InterPro" id="IPR013783">
    <property type="entry name" value="Ig-like_fold"/>
</dbReference>
<feature type="domain" description="CBM6" evidence="3">
    <location>
        <begin position="666"/>
        <end position="792"/>
    </location>
</feature>
<organism evidence="4 5">
    <name type="scientific">Flavonifractor hominis</name>
    <dbReference type="NCBI Taxonomy" id="3133178"/>
    <lineage>
        <taxon>Bacteria</taxon>
        <taxon>Bacillati</taxon>
        <taxon>Bacillota</taxon>
        <taxon>Clostridia</taxon>
        <taxon>Eubacteriales</taxon>
        <taxon>Oscillospiraceae</taxon>
        <taxon>Flavonifractor</taxon>
    </lineage>
</organism>
<evidence type="ECO:0000313" key="4">
    <source>
        <dbReference type="EMBL" id="MEQ2457547.1"/>
    </source>
</evidence>
<gene>
    <name evidence="4" type="ORF">WMO45_13585</name>
</gene>